<evidence type="ECO:0000256" key="1">
    <source>
        <dbReference type="SAM" id="Phobius"/>
    </source>
</evidence>
<protein>
    <submittedName>
        <fullName evidence="2">Uncharacterized protein</fullName>
    </submittedName>
</protein>
<dbReference type="EMBL" id="CACRTO010000019">
    <property type="protein sequence ID" value="VYU29608.1"/>
    <property type="molecule type" value="Genomic_DNA"/>
</dbReference>
<evidence type="ECO:0000313" key="2">
    <source>
        <dbReference type="EMBL" id="VYU29608.1"/>
    </source>
</evidence>
<gene>
    <name evidence="2" type="ORF">CTLFYP3_01987</name>
</gene>
<keyword evidence="1" id="KW-1133">Transmembrane helix</keyword>
<reference evidence="2" key="1">
    <citation type="submission" date="2019-11" db="EMBL/GenBank/DDBJ databases">
        <authorList>
            <person name="Feng L."/>
        </authorList>
    </citation>
    <scope>NUCLEOTIDE SEQUENCE</scope>
    <source>
        <strain evidence="2">CTertiumLFYP3</strain>
    </source>
</reference>
<feature type="transmembrane region" description="Helical" evidence="1">
    <location>
        <begin position="7"/>
        <end position="30"/>
    </location>
</feature>
<name>A0A6N3DQN4_9CLOT</name>
<sequence>MKIYNKFMLVSNIIMTIIFMIPITILFINIVKLNFNYQEIKYSLAASIFGIVYLLFSWHFYRLQKE</sequence>
<dbReference type="AlphaFoldDB" id="A0A6N3DQN4"/>
<feature type="transmembrane region" description="Helical" evidence="1">
    <location>
        <begin position="42"/>
        <end position="61"/>
    </location>
</feature>
<proteinExistence type="predicted"/>
<organism evidence="2">
    <name type="scientific">Clostridium tertium</name>
    <dbReference type="NCBI Taxonomy" id="1559"/>
    <lineage>
        <taxon>Bacteria</taxon>
        <taxon>Bacillati</taxon>
        <taxon>Bacillota</taxon>
        <taxon>Clostridia</taxon>
        <taxon>Eubacteriales</taxon>
        <taxon>Clostridiaceae</taxon>
        <taxon>Clostridium</taxon>
    </lineage>
</organism>
<keyword evidence="1" id="KW-0472">Membrane</keyword>
<accession>A0A6N3DQN4</accession>
<keyword evidence="1" id="KW-0812">Transmembrane</keyword>